<evidence type="ECO:0000313" key="2">
    <source>
        <dbReference type="Proteomes" id="UP000295382"/>
    </source>
</evidence>
<sequence length="85" mass="9764">MTHKAVHFGPDIHSHQSLKAPLLLVMALLKIDYVSEDAEEGYSPEQLLIYMRRFERAIYEELIGRVTGVFINRYSIDSIFAAPLQ</sequence>
<reference evidence="1 2" key="1">
    <citation type="submission" date="2019-03" db="EMBL/GenBank/DDBJ databases">
        <title>Genomic Encyclopedia of Type Strains, Phase IV (KMG-IV): sequencing the most valuable type-strain genomes for metagenomic binning, comparative biology and taxonomic classification.</title>
        <authorList>
            <person name="Goeker M."/>
        </authorList>
    </citation>
    <scope>NUCLEOTIDE SEQUENCE [LARGE SCALE GENOMIC DNA]</scope>
    <source>
        <strain evidence="1 2">DSM 7445</strain>
    </source>
</reference>
<proteinExistence type="predicted"/>
<dbReference type="AlphaFoldDB" id="A0A4R3HX79"/>
<gene>
    <name evidence="1" type="ORF">EDC30_103219</name>
</gene>
<comment type="caution">
    <text evidence="1">The sequence shown here is derived from an EMBL/GenBank/DDBJ whole genome shotgun (WGS) entry which is preliminary data.</text>
</comment>
<evidence type="ECO:0000313" key="1">
    <source>
        <dbReference type="EMBL" id="TCS37927.1"/>
    </source>
</evidence>
<name>A0A4R3HX79_PAULE</name>
<dbReference type="EMBL" id="SLZQ01000003">
    <property type="protein sequence ID" value="TCS37927.1"/>
    <property type="molecule type" value="Genomic_DNA"/>
</dbReference>
<keyword evidence="2" id="KW-1185">Reference proteome</keyword>
<organism evidence="1 2">
    <name type="scientific">Paucimonas lemoignei</name>
    <name type="common">Pseudomonas lemoignei</name>
    <dbReference type="NCBI Taxonomy" id="29443"/>
    <lineage>
        <taxon>Bacteria</taxon>
        <taxon>Pseudomonadati</taxon>
        <taxon>Pseudomonadota</taxon>
        <taxon>Betaproteobacteria</taxon>
        <taxon>Burkholderiales</taxon>
        <taxon>Burkholderiaceae</taxon>
        <taxon>Paucimonas</taxon>
    </lineage>
</organism>
<protein>
    <submittedName>
        <fullName evidence="1">Uncharacterized protein</fullName>
    </submittedName>
</protein>
<accession>A0A4R3HX79</accession>
<dbReference type="Proteomes" id="UP000295382">
    <property type="component" value="Unassembled WGS sequence"/>
</dbReference>